<comment type="similarity">
    <text evidence="2 5">Belongs to the glycosyl hydrolase 47 family.</text>
</comment>
<dbReference type="InterPro" id="IPR044674">
    <property type="entry name" value="EDEM1/2/3"/>
</dbReference>
<dbReference type="GO" id="GO:0016020">
    <property type="term" value="C:membrane"/>
    <property type="evidence" value="ECO:0007669"/>
    <property type="project" value="InterPro"/>
</dbReference>
<evidence type="ECO:0000256" key="5">
    <source>
        <dbReference type="RuleBase" id="RU361193"/>
    </source>
</evidence>
<dbReference type="GO" id="GO:0005509">
    <property type="term" value="F:calcium ion binding"/>
    <property type="evidence" value="ECO:0007669"/>
    <property type="project" value="InterPro"/>
</dbReference>
<dbReference type="GO" id="GO:0044322">
    <property type="term" value="C:endoplasmic reticulum quality control compartment"/>
    <property type="evidence" value="ECO:0007669"/>
    <property type="project" value="GOC"/>
</dbReference>
<evidence type="ECO:0000256" key="4">
    <source>
        <dbReference type="ARBA" id="ARBA00023180"/>
    </source>
</evidence>
<accession>A0A7S2HTT8</accession>
<evidence type="ECO:0000256" key="2">
    <source>
        <dbReference type="ARBA" id="ARBA00007658"/>
    </source>
</evidence>
<dbReference type="InterPro" id="IPR036026">
    <property type="entry name" value="Seven-hairpin_glycosidases"/>
</dbReference>
<dbReference type="EC" id="3.2.1.-" evidence="5"/>
<feature type="non-terminal residue" evidence="6">
    <location>
        <position position="214"/>
    </location>
</feature>
<keyword evidence="4" id="KW-0325">Glycoprotein</keyword>
<protein>
    <recommendedName>
        <fullName evidence="5">alpha-1,2-Mannosidase</fullName>
        <ecNumber evidence="5">3.2.1.-</ecNumber>
    </recommendedName>
</protein>
<sequence>MEAVREMFTHGYDSYMASAFPYGELLPLSCSGQSMELSKIPGLTLIDTLDTLVVLGNHSEFRRGVERLLEEALPSGFDLDVNVSVFETNIRVLGGLISAHLMATDPELGIYDIYPPPRRKAGYRRRPFERYAQAKPKKDFPRSIPRRREPVASPEVTTYDGCLLDLAEDLGERLLPAFRTATTIPYGTVNLRYGVPPDETVISSLAGAGSLSLE</sequence>
<organism evidence="6">
    <name type="scientific">Octactis speculum</name>
    <dbReference type="NCBI Taxonomy" id="3111310"/>
    <lineage>
        <taxon>Eukaryota</taxon>
        <taxon>Sar</taxon>
        <taxon>Stramenopiles</taxon>
        <taxon>Ochrophyta</taxon>
        <taxon>Dictyochophyceae</taxon>
        <taxon>Dictyochales</taxon>
        <taxon>Dictyochaceae</taxon>
        <taxon>Octactis</taxon>
    </lineage>
</organism>
<keyword evidence="5" id="KW-0378">Hydrolase</keyword>
<dbReference type="PRINTS" id="PR00747">
    <property type="entry name" value="GLYHDRLASE47"/>
</dbReference>
<reference evidence="6" key="1">
    <citation type="submission" date="2021-01" db="EMBL/GenBank/DDBJ databases">
        <authorList>
            <person name="Corre E."/>
            <person name="Pelletier E."/>
            <person name="Niang G."/>
            <person name="Scheremetjew M."/>
            <person name="Finn R."/>
            <person name="Kale V."/>
            <person name="Holt S."/>
            <person name="Cochrane G."/>
            <person name="Meng A."/>
            <person name="Brown T."/>
            <person name="Cohen L."/>
        </authorList>
    </citation>
    <scope>NUCLEOTIDE SEQUENCE</scope>
    <source>
        <strain evidence="6">CCMP1381</strain>
    </source>
</reference>
<dbReference type="GO" id="GO:0005975">
    <property type="term" value="P:carbohydrate metabolic process"/>
    <property type="evidence" value="ECO:0007669"/>
    <property type="project" value="InterPro"/>
</dbReference>
<evidence type="ECO:0000313" key="6">
    <source>
        <dbReference type="EMBL" id="CAD9499945.1"/>
    </source>
</evidence>
<keyword evidence="5" id="KW-0326">Glycosidase</keyword>
<dbReference type="GO" id="GO:0004571">
    <property type="term" value="F:mannosyl-oligosaccharide 1,2-alpha-mannosidase activity"/>
    <property type="evidence" value="ECO:0007669"/>
    <property type="project" value="InterPro"/>
</dbReference>
<evidence type="ECO:0000256" key="3">
    <source>
        <dbReference type="ARBA" id="ARBA00022824"/>
    </source>
</evidence>
<dbReference type="GO" id="GO:1904380">
    <property type="term" value="P:endoplasmic reticulum mannose trimming"/>
    <property type="evidence" value="ECO:0007669"/>
    <property type="project" value="InterPro"/>
</dbReference>
<dbReference type="InterPro" id="IPR012341">
    <property type="entry name" value="6hp_glycosidase-like_sf"/>
</dbReference>
<dbReference type="Gene3D" id="1.50.10.10">
    <property type="match status" value="1"/>
</dbReference>
<evidence type="ECO:0000256" key="1">
    <source>
        <dbReference type="ARBA" id="ARBA00004240"/>
    </source>
</evidence>
<dbReference type="PANTHER" id="PTHR45679">
    <property type="entry name" value="ER DEGRADATION-ENHANCING ALPHA-MANNOSIDASE-LIKE PROTEIN 2"/>
    <property type="match status" value="1"/>
</dbReference>
<dbReference type="Pfam" id="PF01532">
    <property type="entry name" value="Glyco_hydro_47"/>
    <property type="match status" value="1"/>
</dbReference>
<proteinExistence type="inferred from homology"/>
<gene>
    <name evidence="6" type="ORF">DSPE1174_LOCUS33648</name>
</gene>
<keyword evidence="3" id="KW-0256">Endoplasmic reticulum</keyword>
<dbReference type="PANTHER" id="PTHR45679:SF6">
    <property type="entry name" value="ER DEGRADATION-ENHANCING ALPHA-MANNOSIDASE-LIKE PROTEIN 2"/>
    <property type="match status" value="1"/>
</dbReference>
<dbReference type="AlphaFoldDB" id="A0A7S2HTT8"/>
<dbReference type="SUPFAM" id="SSF48225">
    <property type="entry name" value="Seven-hairpin glycosidases"/>
    <property type="match status" value="1"/>
</dbReference>
<name>A0A7S2HTT8_9STRA</name>
<dbReference type="EMBL" id="HBGS01064451">
    <property type="protein sequence ID" value="CAD9499945.1"/>
    <property type="molecule type" value="Transcribed_RNA"/>
</dbReference>
<dbReference type="InterPro" id="IPR001382">
    <property type="entry name" value="Glyco_hydro_47"/>
</dbReference>
<comment type="subcellular location">
    <subcellularLocation>
        <location evidence="1">Endoplasmic reticulum</location>
    </subcellularLocation>
</comment>